<dbReference type="Proteomes" id="UP000580250">
    <property type="component" value="Unassembled WGS sequence"/>
</dbReference>
<protein>
    <submittedName>
        <fullName evidence="1">Uncharacterized protein</fullName>
    </submittedName>
</protein>
<organism evidence="1 2">
    <name type="scientific">Meloidogyne enterolobii</name>
    <name type="common">Root-knot nematode worm</name>
    <name type="synonym">Meloidogyne mayaguensis</name>
    <dbReference type="NCBI Taxonomy" id="390850"/>
    <lineage>
        <taxon>Eukaryota</taxon>
        <taxon>Metazoa</taxon>
        <taxon>Ecdysozoa</taxon>
        <taxon>Nematoda</taxon>
        <taxon>Chromadorea</taxon>
        <taxon>Rhabditida</taxon>
        <taxon>Tylenchina</taxon>
        <taxon>Tylenchomorpha</taxon>
        <taxon>Tylenchoidea</taxon>
        <taxon>Meloidogynidae</taxon>
        <taxon>Meloidogyninae</taxon>
        <taxon>Meloidogyne</taxon>
    </lineage>
</organism>
<reference evidence="1 2" key="1">
    <citation type="submission" date="2020-08" db="EMBL/GenBank/DDBJ databases">
        <authorList>
            <person name="Koutsovoulos G."/>
            <person name="Danchin GJ E."/>
        </authorList>
    </citation>
    <scope>NUCLEOTIDE SEQUENCE [LARGE SCALE GENOMIC DNA]</scope>
</reference>
<evidence type="ECO:0000313" key="2">
    <source>
        <dbReference type="Proteomes" id="UP000580250"/>
    </source>
</evidence>
<dbReference type="AlphaFoldDB" id="A0A6V7WNE0"/>
<sequence length="419" mass="49583">MENFNIESLLSSIESKKVNLNWTKANFGLVEKMRRKIKEESSFPSTSKNDVSQIMDEHRLDKLFESRFDATAMNDIDLKHFQLKSILNELRQNFGVNMTKEIIDQLIRRFLHENSEQFQSHRKEVFNFLMEILETRPPINAYYRWEWICIILSDFKEAYSDIDLLKTLEKFSKEILKYFKNDKLPLEFKQFLLALLEYDYAVLCANNLETVKDQSHLFQDVSTKTLKITNNKKSLSTFNQLPTTPRINNGIEKMEDLDNYPLAYLILCSVSREAGNFRELISTRLETVIVQDLLMHFHPKEYPLDYCRIYARLVGLLLDILLFVERQGDMNIFDVENDVSRKLKKLVIKIRNEHDFEEIKGKNKNILEKDVDFEWRMFLQMAGVPWIGELPLMSTITCLGNVKIFNKKIYLKNGHNSHY</sequence>
<dbReference type="EMBL" id="CAJEWN010000695">
    <property type="protein sequence ID" value="CAD2188496.1"/>
    <property type="molecule type" value="Genomic_DNA"/>
</dbReference>
<comment type="caution">
    <text evidence="1">The sequence shown here is derived from an EMBL/GenBank/DDBJ whole genome shotgun (WGS) entry which is preliminary data.</text>
</comment>
<accession>A0A6V7WNE0</accession>
<name>A0A6V7WNE0_MELEN</name>
<proteinExistence type="predicted"/>
<dbReference type="OrthoDB" id="10438951at2759"/>
<evidence type="ECO:0000313" key="1">
    <source>
        <dbReference type="EMBL" id="CAD2188496.1"/>
    </source>
</evidence>
<gene>
    <name evidence="1" type="ORF">MENT_LOCUS41149</name>
</gene>